<protein>
    <submittedName>
        <fullName evidence="1">Uncharacterized protein</fullName>
    </submittedName>
</protein>
<reference evidence="1" key="1">
    <citation type="submission" date="2011-11" db="EMBL/GenBank/DDBJ databases">
        <title>Improved High-Quality Draft sequence of Desulfovibrio sp. U5L.</title>
        <authorList>
            <consortium name="US DOE Joint Genome Institute"/>
            <person name="Lucas S."/>
            <person name="Han J."/>
            <person name="Lapidus A."/>
            <person name="Cheng J.-F."/>
            <person name="Goodwin L."/>
            <person name="Pitluck S."/>
            <person name="Peters L."/>
            <person name="Ovchinnikova G."/>
            <person name="Held B."/>
            <person name="Detter J.C."/>
            <person name="Han C."/>
            <person name="Tapia R."/>
            <person name="Land M."/>
            <person name="Hauser L."/>
            <person name="Kyrpides N."/>
            <person name="Ivanova N."/>
            <person name="Pagani I."/>
            <person name="Gabster J."/>
            <person name="Walker C."/>
            <person name="Stolyar S."/>
            <person name="Stahl D."/>
            <person name="Arkin A."/>
            <person name="Dehal P."/>
            <person name="Hazen T."/>
            <person name="Woyke T."/>
        </authorList>
    </citation>
    <scope>NUCLEOTIDE SEQUENCE [LARGE SCALE GENOMIC DNA]</scope>
    <source>
        <strain evidence="1">U5L</strain>
    </source>
</reference>
<dbReference type="AlphaFoldDB" id="I2Q2K7"/>
<dbReference type="EMBL" id="JH600068">
    <property type="protein sequence ID" value="EIG54013.1"/>
    <property type="molecule type" value="Genomic_DNA"/>
</dbReference>
<gene>
    <name evidence="1" type="ORF">DesU5LDRAFT_2348</name>
</gene>
<dbReference type="eggNOG" id="ENOG502ZHI0">
    <property type="taxonomic scope" value="Bacteria"/>
</dbReference>
<organism evidence="1">
    <name type="scientific">Desulfovibrio sp. U5L</name>
    <dbReference type="NCBI Taxonomy" id="596152"/>
    <lineage>
        <taxon>Bacteria</taxon>
        <taxon>Pseudomonadati</taxon>
        <taxon>Thermodesulfobacteriota</taxon>
        <taxon>Desulfovibrionia</taxon>
        <taxon>Desulfovibrionales</taxon>
        <taxon>Desulfovibrionaceae</taxon>
        <taxon>Desulfovibrio</taxon>
    </lineage>
</organism>
<proteinExistence type="predicted"/>
<dbReference type="HOGENOM" id="CLU_101308_0_0_7"/>
<evidence type="ECO:0000313" key="1">
    <source>
        <dbReference type="EMBL" id="EIG54013.1"/>
    </source>
</evidence>
<dbReference type="STRING" id="596152.DesU5LDRAFT_2348"/>
<dbReference type="OrthoDB" id="5454226at2"/>
<name>I2Q2K7_9BACT</name>
<accession>I2Q2K7</accession>
<sequence length="188" mass="20461">MSEADEDDLARAALETVREASAATCLIAADEILERLLAGGFAKRLQTPPEADPCLRVAEVLSGLPGIASFESLSGRTVYHDLALLSRTYARILDRKDATELLLAEEIRSNSRDYPRPVPVALFEKTPFDLAPETIEAALKALSCGQEFRDITSVTTTAGAVYLFSTLYLKRGYAVFLAEQDASFAMNP</sequence>